<reference evidence="15" key="2">
    <citation type="submission" date="2019-10" db="EMBL/GenBank/DDBJ databases">
        <title>Experimental infection of calves with contemporary bovine gammaherpesvirus type 4.</title>
        <authorList>
            <person name="Bauermann F."/>
            <person name="Kutish G."/>
            <person name="Diel D."/>
            <person name="Falkenberg S."/>
            <person name="Martins M."/>
            <person name="Flores E."/>
        </authorList>
    </citation>
    <scope>NUCLEOTIDE SEQUENCE</scope>
    <source>
        <strain evidence="15">SD16-49</strain>
    </source>
</reference>
<feature type="transmembrane region" description="Helical" evidence="13">
    <location>
        <begin position="210"/>
        <end position="230"/>
    </location>
</feature>
<proteinExistence type="inferred from homology"/>
<dbReference type="GO" id="GO:0019031">
    <property type="term" value="C:viral envelope"/>
    <property type="evidence" value="ECO:0007669"/>
    <property type="project" value="UniProtKB-KW"/>
</dbReference>
<evidence type="ECO:0000256" key="11">
    <source>
        <dbReference type="ARBA" id="ARBA00023157"/>
    </source>
</evidence>
<feature type="transmembrane region" description="Helical" evidence="13">
    <location>
        <begin position="12"/>
        <end position="33"/>
    </location>
</feature>
<evidence type="ECO:0000256" key="9">
    <source>
        <dbReference type="ARBA" id="ARBA00023046"/>
    </source>
</evidence>
<evidence type="ECO:0000256" key="13">
    <source>
        <dbReference type="SAM" id="Phobius"/>
    </source>
</evidence>
<keyword evidence="3 13" id="KW-0812">Transmembrane</keyword>
<keyword evidence="2" id="KW-1048">Host nucleus</keyword>
<accession>A0A0F6N505</accession>
<organismHost>
    <name type="scientific">Bos taurus</name>
    <name type="common">Bovine</name>
    <dbReference type="NCBI Taxonomy" id="9913"/>
</organismHost>
<evidence type="ECO:0000256" key="4">
    <source>
        <dbReference type="ARBA" id="ARBA00022812"/>
    </source>
</evidence>
<evidence type="ECO:0000256" key="3">
    <source>
        <dbReference type="ARBA" id="ARBA00022692"/>
    </source>
</evidence>
<evidence type="ECO:0000256" key="10">
    <source>
        <dbReference type="ARBA" id="ARBA00023136"/>
    </source>
</evidence>
<dbReference type="EMBL" id="KC999113">
    <property type="protein sequence ID" value="AIA82784.1"/>
    <property type="molecule type" value="Genomic_DNA"/>
</dbReference>
<organismHost>
    <name type="scientific">Panthera leo</name>
    <name type="common">Lion</name>
    <dbReference type="NCBI Taxonomy" id="9689"/>
</organismHost>
<evidence type="ECO:0000313" key="14">
    <source>
        <dbReference type="EMBL" id="AIA82784.1"/>
    </source>
</evidence>
<evidence type="ECO:0000256" key="7">
    <source>
        <dbReference type="ARBA" id="ARBA00022879"/>
    </source>
</evidence>
<sequence length="369" mass="43051">MKASKSDTILFGMWFKLLILYWIILIFTVVVPITATIEHMGFPCDFTALVNYSALNLTIRRDNNKHLTPTLFLEKPEMYVYIVWFFTVDFFGSIYYIIGCIAMYRARKKHVSTMTTIQTWISLMGSHTLLFLSILRLWTMQLFIQVLSYKLTLLASFVYCFHFCFSFAHVQNSISKNSSTWAVMIAEQQIPSNTMLEKIIFTYKPLFNNLYMSVLALEMLVFSLTFMMAVGNSFYILVSDTAFGAINIYLFLTIIWYINTETFLVRYMRKHFGFYFGVFVGYIILILPLIRYEHAFVQANLESVISINISTIPFICICAIIVRWVRYRYALRSKSAYYIPVPPPPTKTPRKDSAIMEPVSSDDEIFYES</sequence>
<evidence type="ECO:0000256" key="6">
    <source>
        <dbReference type="ARBA" id="ARBA00022870"/>
    </source>
</evidence>
<name>A0A0F6N505_BHV4</name>
<evidence type="ECO:0000256" key="5">
    <source>
        <dbReference type="ARBA" id="ARBA00022844"/>
    </source>
</evidence>
<organismHost>
    <name type="scientific">Felis catus</name>
    <name type="common">Cat</name>
    <name type="synonym">Felis silvestris catus</name>
    <dbReference type="NCBI Taxonomy" id="9685"/>
</organismHost>
<organism evidence="14">
    <name type="scientific">Bovine herpesvirus 4</name>
    <name type="common">BoHV-4</name>
    <name type="synonym">Movar virus</name>
    <dbReference type="NCBI Taxonomy" id="10385"/>
    <lineage>
        <taxon>Viruses</taxon>
        <taxon>Duplodnaviria</taxon>
        <taxon>Heunggongvirae</taxon>
        <taxon>Peploviricota</taxon>
        <taxon>Herviviricetes</taxon>
        <taxon>Herpesvirales</taxon>
        <taxon>Orthoherpesviridae</taxon>
        <taxon>Gammaherpesvirinae</taxon>
        <taxon>Rhadinovirus</taxon>
        <taxon>Rhadinovirus bovinegamma4</taxon>
    </lineage>
</organism>
<keyword evidence="4" id="KW-1040">Host Golgi apparatus</keyword>
<keyword evidence="11" id="KW-1015">Disulfide bond</keyword>
<feature type="transmembrane region" description="Helical" evidence="13">
    <location>
        <begin position="119"/>
        <end position="139"/>
    </location>
</feature>
<keyword evidence="9" id="KW-1039">Host endosome</keyword>
<keyword evidence="7" id="KW-0261">Viral envelope protein</keyword>
<dbReference type="InterPro" id="IPR000785">
    <property type="entry name" value="Herpes_glycop_M"/>
</dbReference>
<dbReference type="EMBL" id="MN551084">
    <property type="protein sequence ID" value="QJC19179.1"/>
    <property type="molecule type" value="Genomic_DNA"/>
</dbReference>
<feature type="transmembrane region" description="Helical" evidence="13">
    <location>
        <begin position="272"/>
        <end position="292"/>
    </location>
</feature>
<dbReference type="Pfam" id="PF01528">
    <property type="entry name" value="Herpes_glycop"/>
    <property type="match status" value="1"/>
</dbReference>
<feature type="transmembrane region" description="Helical" evidence="13">
    <location>
        <begin position="78"/>
        <end position="98"/>
    </location>
</feature>
<evidence type="ECO:0000256" key="8">
    <source>
        <dbReference type="ARBA" id="ARBA00022989"/>
    </source>
</evidence>
<feature type="transmembrane region" description="Helical" evidence="13">
    <location>
        <begin position="151"/>
        <end position="170"/>
    </location>
</feature>
<reference evidence="14" key="1">
    <citation type="submission" date="2013-05" db="EMBL/GenBank/DDBJ databases">
        <title>Seroprevalence against a Canadian isolate of bovine herpesvirus 4 (BHV4) is higher in various diseases affected bovine dairy herds compared to healthy herds.</title>
        <authorList>
            <person name="Music N."/>
            <person name="Laroche J."/>
            <person name="Tremblay D."/>
            <person name="Mandeville I."/>
            <person name="Bellehumeur C."/>
            <person name="Charette S.J."/>
            <person name="Gagnon C.A."/>
        </authorList>
    </citation>
    <scope>NUCLEOTIDE SEQUENCE</scope>
    <source>
        <strain evidence="14">FMV09-1180503</strain>
    </source>
</reference>
<evidence type="ECO:0000313" key="15">
    <source>
        <dbReference type="EMBL" id="QJC19179.1"/>
    </source>
</evidence>
<keyword evidence="5" id="KW-0946">Virion</keyword>
<dbReference type="PRINTS" id="PR00333">
    <property type="entry name" value="HSVINTEGRLMP"/>
</dbReference>
<evidence type="ECO:0000256" key="12">
    <source>
        <dbReference type="ARBA" id="ARBA00023180"/>
    </source>
</evidence>
<gene>
    <name evidence="14" type="primary">gM</name>
</gene>
<keyword evidence="6" id="KW-1043">Host membrane</keyword>
<dbReference type="HAMAP" id="MF_04035">
    <property type="entry name" value="HSV_GM"/>
    <property type="match status" value="1"/>
</dbReference>
<feature type="transmembrane region" description="Helical" evidence="13">
    <location>
        <begin position="304"/>
        <end position="325"/>
    </location>
</feature>
<feature type="transmembrane region" description="Helical" evidence="13">
    <location>
        <begin position="242"/>
        <end position="260"/>
    </location>
</feature>
<keyword evidence="12" id="KW-0325">Glycoprotein</keyword>
<protein>
    <submittedName>
        <fullName evidence="14">Glycoprotein M</fullName>
    </submittedName>
</protein>
<keyword evidence="8 13" id="KW-1133">Transmembrane helix</keyword>
<evidence type="ECO:0000256" key="2">
    <source>
        <dbReference type="ARBA" id="ARBA00022562"/>
    </source>
</evidence>
<comment type="function">
    <text evidence="1">Envelope glycoprotein important for virion assembly and egress. Plays a role in the correct incorporation of gH-gL into virion membrane. Directs the glycoprotein N (gN) to the host trans-Golgi network.</text>
</comment>
<evidence type="ECO:0000256" key="1">
    <source>
        <dbReference type="ARBA" id="ARBA00003017"/>
    </source>
</evidence>
<keyword evidence="10 13" id="KW-0472">Membrane</keyword>